<gene>
    <name evidence="2" type="ORF">AAPMNBCG_00019</name>
    <name evidence="1" type="ORF">KPHBMPCG_00009</name>
</gene>
<protein>
    <recommendedName>
        <fullName evidence="3">Rubredoxin-like domain-containing protein</fullName>
    </recommendedName>
</protein>
<proteinExistence type="predicted"/>
<accession>A0A7G9Z1P3</accession>
<reference evidence="1" key="1">
    <citation type="submission" date="2020-06" db="EMBL/GenBank/DDBJ databases">
        <title>Unique genomic features of the anaerobic methanotrophic archaea.</title>
        <authorList>
            <person name="Chadwick G.L."/>
            <person name="Skennerton C.T."/>
            <person name="Laso-Perez R."/>
            <person name="Leu A.O."/>
            <person name="Speth D.R."/>
            <person name="Yu H."/>
            <person name="Morgan-Lang C."/>
            <person name="Hatzenpichler R."/>
            <person name="Goudeau D."/>
            <person name="Malmstrom R."/>
            <person name="Brazelton W.J."/>
            <person name="Woyke T."/>
            <person name="Hallam S.J."/>
            <person name="Tyson G.W."/>
            <person name="Wegener G."/>
            <person name="Boetius A."/>
            <person name="Orphan V."/>
        </authorList>
    </citation>
    <scope>NUCLEOTIDE SEQUENCE</scope>
</reference>
<evidence type="ECO:0008006" key="3">
    <source>
        <dbReference type="Google" id="ProtNLM"/>
    </source>
</evidence>
<dbReference type="EMBL" id="MT631567">
    <property type="protein sequence ID" value="QNO54177.1"/>
    <property type="molecule type" value="Genomic_DNA"/>
</dbReference>
<organism evidence="1">
    <name type="scientific">Candidatus Methanophaga sp. ANME-1 ERB7</name>
    <dbReference type="NCBI Taxonomy" id="2759913"/>
    <lineage>
        <taxon>Archaea</taxon>
        <taxon>Methanobacteriati</taxon>
        <taxon>Methanobacteriota</taxon>
        <taxon>Stenosarchaea group</taxon>
        <taxon>Methanomicrobia</taxon>
        <taxon>Candidatus Methanophagales</taxon>
        <taxon>Candidatus Methanophagaceae</taxon>
        <taxon>Candidatus Methanophaga</taxon>
    </lineage>
</organism>
<name>A0A7G9Z1P3_9EURY</name>
<dbReference type="AlphaFoldDB" id="A0A7G9Z1P3"/>
<sequence>MCSVGGTDFEFEREEIEVERYKCNDCGNKFDAMGEKVVCPSCQSENVVKA</sequence>
<evidence type="ECO:0000313" key="2">
    <source>
        <dbReference type="EMBL" id="QNO56919.1"/>
    </source>
</evidence>
<evidence type="ECO:0000313" key="1">
    <source>
        <dbReference type="EMBL" id="QNO54177.1"/>
    </source>
</evidence>
<dbReference type="EMBL" id="MT631672">
    <property type="protein sequence ID" value="QNO56919.1"/>
    <property type="molecule type" value="Genomic_DNA"/>
</dbReference>
<dbReference type="Gene3D" id="2.20.28.30">
    <property type="entry name" value="RNA polymerase ii, chain L"/>
    <property type="match status" value="1"/>
</dbReference>